<evidence type="ECO:0000313" key="3">
    <source>
        <dbReference type="Proteomes" id="UP001597508"/>
    </source>
</evidence>
<accession>A0ABW5LNN5</accession>
<feature type="transmembrane region" description="Helical" evidence="1">
    <location>
        <begin position="50"/>
        <end position="68"/>
    </location>
</feature>
<sequence>MLSLLYYNQMAVLFHFFFELVRVGVLSLLYGFIIWFLVTKALKLTSIKKRFLVPSLFVILFIWRFSYWRDNGLGDFGRVPLSSNYVVEIIDWSWVRIKKNGESVNNRSDFQDIEELYFEKGILYAQLRKGYLILNSSNDKIHHPINKEKFMSLGGDLNKLRTPDRFHSGYWGWGLLFF</sequence>
<keyword evidence="3" id="KW-1185">Reference proteome</keyword>
<name>A0ABW5LNN5_9FLAO</name>
<dbReference type="Proteomes" id="UP001597508">
    <property type="component" value="Unassembled WGS sequence"/>
</dbReference>
<evidence type="ECO:0000313" key="2">
    <source>
        <dbReference type="EMBL" id="MFD2566448.1"/>
    </source>
</evidence>
<organism evidence="2 3">
    <name type="scientific">Pseudotenacibaculum haliotis</name>
    <dbReference type="NCBI Taxonomy" id="1862138"/>
    <lineage>
        <taxon>Bacteria</taxon>
        <taxon>Pseudomonadati</taxon>
        <taxon>Bacteroidota</taxon>
        <taxon>Flavobacteriia</taxon>
        <taxon>Flavobacteriales</taxon>
        <taxon>Flavobacteriaceae</taxon>
        <taxon>Pseudotenacibaculum</taxon>
    </lineage>
</organism>
<gene>
    <name evidence="2" type="ORF">ACFSRZ_03635</name>
</gene>
<keyword evidence="1" id="KW-1133">Transmembrane helix</keyword>
<protein>
    <submittedName>
        <fullName evidence="2">Uncharacterized protein</fullName>
    </submittedName>
</protein>
<keyword evidence="1" id="KW-0812">Transmembrane</keyword>
<feature type="transmembrane region" description="Helical" evidence="1">
    <location>
        <begin position="12"/>
        <end position="38"/>
    </location>
</feature>
<comment type="caution">
    <text evidence="2">The sequence shown here is derived from an EMBL/GenBank/DDBJ whole genome shotgun (WGS) entry which is preliminary data.</text>
</comment>
<reference evidence="3" key="1">
    <citation type="journal article" date="2019" name="Int. J. Syst. Evol. Microbiol.">
        <title>The Global Catalogue of Microorganisms (GCM) 10K type strain sequencing project: providing services to taxonomists for standard genome sequencing and annotation.</title>
        <authorList>
            <consortium name="The Broad Institute Genomics Platform"/>
            <consortium name="The Broad Institute Genome Sequencing Center for Infectious Disease"/>
            <person name="Wu L."/>
            <person name="Ma J."/>
        </authorList>
    </citation>
    <scope>NUCLEOTIDE SEQUENCE [LARGE SCALE GENOMIC DNA]</scope>
    <source>
        <strain evidence="3">KCTC 52127</strain>
    </source>
</reference>
<dbReference type="EMBL" id="JBHULH010000001">
    <property type="protein sequence ID" value="MFD2566448.1"/>
    <property type="molecule type" value="Genomic_DNA"/>
</dbReference>
<proteinExistence type="predicted"/>
<evidence type="ECO:0000256" key="1">
    <source>
        <dbReference type="SAM" id="Phobius"/>
    </source>
</evidence>
<keyword evidence="1" id="KW-0472">Membrane</keyword>